<dbReference type="InterPro" id="IPR036505">
    <property type="entry name" value="Amidase/PGRP_sf"/>
</dbReference>
<dbReference type="Proteomes" id="UP000265354">
    <property type="component" value="Unassembled WGS sequence"/>
</dbReference>
<evidence type="ECO:0000313" key="7">
    <source>
        <dbReference type="EMBL" id="GBQ00254.1"/>
    </source>
</evidence>
<protein>
    <recommendedName>
        <fullName evidence="9">Peptidoglycan recognition protein family domain-containing protein</fullName>
    </recommendedName>
</protein>
<dbReference type="InterPro" id="IPR002502">
    <property type="entry name" value="Amidase_domain"/>
</dbReference>
<dbReference type="InterPro" id="IPR015510">
    <property type="entry name" value="PGRP"/>
</dbReference>
<dbReference type="AlphaFoldDB" id="A0A388SW23"/>
<evidence type="ECO:0000259" key="5">
    <source>
        <dbReference type="SMART" id="SM00644"/>
    </source>
</evidence>
<organism evidence="7 8">
    <name type="scientific">Streptomyces spongiicola</name>
    <dbReference type="NCBI Taxonomy" id="1690221"/>
    <lineage>
        <taxon>Bacteria</taxon>
        <taxon>Bacillati</taxon>
        <taxon>Actinomycetota</taxon>
        <taxon>Actinomycetes</taxon>
        <taxon>Kitasatosporales</taxon>
        <taxon>Streptomycetaceae</taxon>
        <taxon>Streptomyces</taxon>
    </lineage>
</organism>
<feature type="compositionally biased region" description="Low complexity" evidence="3">
    <location>
        <begin position="381"/>
        <end position="395"/>
    </location>
</feature>
<dbReference type="PANTHER" id="PTHR11022:SF41">
    <property type="entry name" value="PEPTIDOGLYCAN-RECOGNITION PROTEIN LC-RELATED"/>
    <property type="match status" value="1"/>
</dbReference>
<evidence type="ECO:0000256" key="4">
    <source>
        <dbReference type="SAM" id="SignalP"/>
    </source>
</evidence>
<dbReference type="SUPFAM" id="SSF55846">
    <property type="entry name" value="N-acetylmuramoyl-L-alanine amidase-like"/>
    <property type="match status" value="1"/>
</dbReference>
<keyword evidence="2 4" id="KW-0732">Signal</keyword>
<evidence type="ECO:0000256" key="1">
    <source>
        <dbReference type="ARBA" id="ARBA00007553"/>
    </source>
</evidence>
<proteinExistence type="inferred from homology"/>
<dbReference type="SUPFAM" id="SSF69318">
    <property type="entry name" value="Integrin alpha N-terminal domain"/>
    <property type="match status" value="1"/>
</dbReference>
<name>A0A388SW23_9ACTN</name>
<feature type="region of interest" description="Disordered" evidence="3">
    <location>
        <begin position="25"/>
        <end position="80"/>
    </location>
</feature>
<dbReference type="GO" id="GO:0008270">
    <property type="term" value="F:zinc ion binding"/>
    <property type="evidence" value="ECO:0007669"/>
    <property type="project" value="InterPro"/>
</dbReference>
<accession>A0A388SW23</accession>
<feature type="region of interest" description="Disordered" evidence="3">
    <location>
        <begin position="381"/>
        <end position="412"/>
    </location>
</feature>
<evidence type="ECO:0000256" key="3">
    <source>
        <dbReference type="SAM" id="MobiDB-lite"/>
    </source>
</evidence>
<feature type="domain" description="N-acetylmuramoyl-L-alanine amidase" evidence="5">
    <location>
        <begin position="204"/>
        <end position="367"/>
    </location>
</feature>
<dbReference type="EMBL" id="BGZL01000004">
    <property type="protein sequence ID" value="GBQ00254.1"/>
    <property type="molecule type" value="Genomic_DNA"/>
</dbReference>
<dbReference type="GO" id="GO:0008745">
    <property type="term" value="F:N-acetylmuramoyl-L-alanine amidase activity"/>
    <property type="evidence" value="ECO:0007669"/>
    <property type="project" value="InterPro"/>
</dbReference>
<gene>
    <name evidence="7" type="ORF">SSP531S_16680</name>
</gene>
<dbReference type="SMART" id="SM00701">
    <property type="entry name" value="PGRP"/>
    <property type="match status" value="1"/>
</dbReference>
<comment type="similarity">
    <text evidence="1">Belongs to the N-acetylmuramoyl-L-alanine amidase 2 family.</text>
</comment>
<feature type="region of interest" description="Disordered" evidence="3">
    <location>
        <begin position="172"/>
        <end position="191"/>
    </location>
</feature>
<dbReference type="PANTHER" id="PTHR11022">
    <property type="entry name" value="PEPTIDOGLYCAN RECOGNITION PROTEIN"/>
    <property type="match status" value="1"/>
</dbReference>
<dbReference type="InterPro" id="IPR028994">
    <property type="entry name" value="Integrin_alpha_N"/>
</dbReference>
<evidence type="ECO:0000259" key="6">
    <source>
        <dbReference type="SMART" id="SM00701"/>
    </source>
</evidence>
<dbReference type="CDD" id="cd06583">
    <property type="entry name" value="PGRP"/>
    <property type="match status" value="1"/>
</dbReference>
<feature type="chain" id="PRO_5039322069" description="Peptidoglycan recognition protein family domain-containing protein" evidence="4">
    <location>
        <begin position="20"/>
        <end position="562"/>
    </location>
</feature>
<dbReference type="Pfam" id="PF01510">
    <property type="entry name" value="Amidase_2"/>
    <property type="match status" value="1"/>
</dbReference>
<feature type="compositionally biased region" description="Pro residues" evidence="3">
    <location>
        <begin position="30"/>
        <end position="41"/>
    </location>
</feature>
<feature type="domain" description="Peptidoglycan recognition protein family" evidence="6">
    <location>
        <begin position="191"/>
        <end position="339"/>
    </location>
</feature>
<feature type="signal peptide" evidence="4">
    <location>
        <begin position="1"/>
        <end position="19"/>
    </location>
</feature>
<evidence type="ECO:0008006" key="9">
    <source>
        <dbReference type="Google" id="ProtNLM"/>
    </source>
</evidence>
<dbReference type="Pfam" id="PF13517">
    <property type="entry name" value="FG-GAP_3"/>
    <property type="match status" value="1"/>
</dbReference>
<dbReference type="Gene3D" id="3.40.80.10">
    <property type="entry name" value="Peptidoglycan recognition protein-like"/>
    <property type="match status" value="1"/>
</dbReference>
<dbReference type="Gene3D" id="2.130.10.130">
    <property type="entry name" value="Integrin alpha, N-terminal"/>
    <property type="match status" value="1"/>
</dbReference>
<reference evidence="7 8" key="1">
    <citation type="submission" date="2018-07" db="EMBL/GenBank/DDBJ databases">
        <title>Whole Genome Shotgun Sequence of Streptomyces spongiicola strain 531S.</title>
        <authorList>
            <person name="Dohra H."/>
            <person name="Kodani S."/>
        </authorList>
    </citation>
    <scope>NUCLEOTIDE SEQUENCE [LARGE SCALE GENOMIC DNA]</scope>
    <source>
        <strain evidence="7 8">531S</strain>
    </source>
</reference>
<comment type="caution">
    <text evidence="7">The sequence shown here is derived from an EMBL/GenBank/DDBJ whole genome shotgun (WGS) entry which is preliminary data.</text>
</comment>
<dbReference type="GO" id="GO:0009253">
    <property type="term" value="P:peptidoglycan catabolic process"/>
    <property type="evidence" value="ECO:0007669"/>
    <property type="project" value="InterPro"/>
</dbReference>
<evidence type="ECO:0000313" key="8">
    <source>
        <dbReference type="Proteomes" id="UP000265354"/>
    </source>
</evidence>
<dbReference type="SMART" id="SM00644">
    <property type="entry name" value="Ami_2"/>
    <property type="match status" value="1"/>
</dbReference>
<evidence type="ECO:0000256" key="2">
    <source>
        <dbReference type="ARBA" id="ARBA00022729"/>
    </source>
</evidence>
<dbReference type="InterPro" id="IPR013517">
    <property type="entry name" value="FG-GAP"/>
</dbReference>
<dbReference type="InterPro" id="IPR006619">
    <property type="entry name" value="PGRP_domain_met/bac"/>
</dbReference>
<sequence>MAFTAVCTAAICLTGLTAAAPLPASGSPFPSSPHSPLPPFPFRSEAVTGRASPSPGAGEIHSVPVPGSDPARRTLPARTTEPFSLVGITWDDPDAELPGTAEVRTRDSRTGLWSPWHALEVDVRTSEAGPGAASAGLRAGSLPLWTGPSDGVELRAEGTALPRGLRVELVDPQDGVTAPPSARAEAPADAPPMTMRAGWGADESKVGGPPTYNSTTKAVFVHHTAGSNTYQCADSPAIVRAVFTYHVEGQGWNDIGYHFLVDKCGRIFEGRAGGIDRPVQGAHTYGFNVDTSSVSVIGDYSTAATTPAARDAVARLAAWKLDLYGLAVDGTTTLTASADNGKFRRGERVVLPRLPGHRDAYRTECPGAHLYADLPAVRRSAAARGDGSGAGEPEPSGSPWPPAPGAETAAAAVPDGAVEQDSAGGDFDGDGDRDLAVAFRTPEGALALVVLSGPGRGRGTASPTVLMGAGGSALASGDVNGDGFDDLAVSTGRGIVTYHGSATGLSTAGAPALAVGADAGALTVADPDGDGYGDLLDGHEVIASGGPPGLTVPGNGAAPPAG</sequence>